<protein>
    <submittedName>
        <fullName evidence="3">Uncharacterized protein</fullName>
    </submittedName>
</protein>
<evidence type="ECO:0000256" key="1">
    <source>
        <dbReference type="SAM" id="MobiDB-lite"/>
    </source>
</evidence>
<sequence length="208" mass="22790">MPSRTSVLLIAATAACVALAPSRAQAQWWSSKPADFEDCADKAEKASSKEEKAAKLAECHSKFAGRRKPGGGYTYFDFMQNRHFDIAGPNPTPEEQKKIDEQYIVYLDQERRSTIAAAFTAKQQQLLQQASLKTETGKVPVPRVSPAKQQASTGEVRSGDPRSADPRSRTRAAHCAKGSFSCEWPRLSGGLNDIKKLFSPSSNKAKRS</sequence>
<feature type="region of interest" description="Disordered" evidence="1">
    <location>
        <begin position="134"/>
        <end position="175"/>
    </location>
</feature>
<evidence type="ECO:0000313" key="3">
    <source>
        <dbReference type="EMBL" id="QWG23205.1"/>
    </source>
</evidence>
<keyword evidence="2" id="KW-0732">Signal</keyword>
<gene>
    <name evidence="3" type="ORF">KMZ93_25255</name>
</gene>
<dbReference type="EMBL" id="CP076136">
    <property type="protein sequence ID" value="QWG23205.1"/>
    <property type="molecule type" value="Genomic_DNA"/>
</dbReference>
<dbReference type="RefSeq" id="WP_215603961.1">
    <property type="nucleotide sequence ID" value="NZ_CP076136.1"/>
</dbReference>
<evidence type="ECO:0000313" key="4">
    <source>
        <dbReference type="Proteomes" id="UP000676951"/>
    </source>
</evidence>
<proteinExistence type="predicted"/>
<dbReference type="Proteomes" id="UP000676951">
    <property type="component" value="Chromosome"/>
</dbReference>
<feature type="signal peptide" evidence="2">
    <location>
        <begin position="1"/>
        <end position="26"/>
    </location>
</feature>
<feature type="chain" id="PRO_5037584758" evidence="2">
    <location>
        <begin position="27"/>
        <end position="208"/>
    </location>
</feature>
<accession>A0A975RWX3</accession>
<dbReference type="PROSITE" id="PS51257">
    <property type="entry name" value="PROKAR_LIPOPROTEIN"/>
    <property type="match status" value="1"/>
</dbReference>
<feature type="compositionally biased region" description="Basic and acidic residues" evidence="1">
    <location>
        <begin position="157"/>
        <end position="168"/>
    </location>
</feature>
<keyword evidence="4" id="KW-1185">Reference proteome</keyword>
<reference evidence="3 4" key="1">
    <citation type="submission" date="2021-06" db="EMBL/GenBank/DDBJ databases">
        <title>Bradyrhizobium sp. S2-11-4 Genome sequencing.</title>
        <authorList>
            <person name="Jin L."/>
        </authorList>
    </citation>
    <scope>NUCLEOTIDE SEQUENCE [LARGE SCALE GENOMIC DNA]</scope>
    <source>
        <strain evidence="3 4">S2-11-4</strain>
    </source>
</reference>
<dbReference type="AlphaFoldDB" id="A0A975RWX3"/>
<name>A0A975RWX3_9BRAD</name>
<organism evidence="3 4">
    <name type="scientific">Bradyrhizobium sediminis</name>
    <dbReference type="NCBI Taxonomy" id="2840469"/>
    <lineage>
        <taxon>Bacteria</taxon>
        <taxon>Pseudomonadati</taxon>
        <taxon>Pseudomonadota</taxon>
        <taxon>Alphaproteobacteria</taxon>
        <taxon>Hyphomicrobiales</taxon>
        <taxon>Nitrobacteraceae</taxon>
        <taxon>Bradyrhizobium</taxon>
    </lineage>
</organism>
<evidence type="ECO:0000256" key="2">
    <source>
        <dbReference type="SAM" id="SignalP"/>
    </source>
</evidence>